<evidence type="ECO:0000313" key="5">
    <source>
        <dbReference type="Proteomes" id="UP000737018"/>
    </source>
</evidence>
<dbReference type="InterPro" id="IPR000157">
    <property type="entry name" value="TIR_dom"/>
</dbReference>
<dbReference type="InterPro" id="IPR035897">
    <property type="entry name" value="Toll_tir_struct_dom_sf"/>
</dbReference>
<dbReference type="Pfam" id="PF01582">
    <property type="entry name" value="TIR"/>
    <property type="match status" value="1"/>
</dbReference>
<keyword evidence="5" id="KW-1185">Reference proteome</keyword>
<dbReference type="PROSITE" id="PS50104">
    <property type="entry name" value="TIR"/>
    <property type="match status" value="1"/>
</dbReference>
<dbReference type="PANTHER" id="PTHR32009:SF106">
    <property type="entry name" value="TIR DOMAIN-CONTAINING PROTEIN"/>
    <property type="match status" value="1"/>
</dbReference>
<dbReference type="SUPFAM" id="SSF52200">
    <property type="entry name" value="Toll/Interleukin receptor TIR domain"/>
    <property type="match status" value="1"/>
</dbReference>
<dbReference type="Proteomes" id="UP000737018">
    <property type="component" value="Unassembled WGS sequence"/>
</dbReference>
<dbReference type="PANTHER" id="PTHR32009">
    <property type="entry name" value="TMV RESISTANCE PROTEIN N-LIKE"/>
    <property type="match status" value="1"/>
</dbReference>
<dbReference type="EMBL" id="JRKL02001898">
    <property type="protein sequence ID" value="KAF3961449.1"/>
    <property type="molecule type" value="Genomic_DNA"/>
</dbReference>
<organism evidence="4 5">
    <name type="scientific">Castanea mollissima</name>
    <name type="common">Chinese chestnut</name>
    <dbReference type="NCBI Taxonomy" id="60419"/>
    <lineage>
        <taxon>Eukaryota</taxon>
        <taxon>Viridiplantae</taxon>
        <taxon>Streptophyta</taxon>
        <taxon>Embryophyta</taxon>
        <taxon>Tracheophyta</taxon>
        <taxon>Spermatophyta</taxon>
        <taxon>Magnoliopsida</taxon>
        <taxon>eudicotyledons</taxon>
        <taxon>Gunneridae</taxon>
        <taxon>Pentapetalae</taxon>
        <taxon>rosids</taxon>
        <taxon>fabids</taxon>
        <taxon>Fagales</taxon>
        <taxon>Fagaceae</taxon>
        <taxon>Castanea</taxon>
    </lineage>
</organism>
<evidence type="ECO:0000256" key="1">
    <source>
        <dbReference type="ARBA" id="ARBA00023027"/>
    </source>
</evidence>
<protein>
    <recommendedName>
        <fullName evidence="3">TIR domain-containing protein</fullName>
    </recommendedName>
</protein>
<keyword evidence="1" id="KW-0520">NAD</keyword>
<dbReference type="SMART" id="SM00255">
    <property type="entry name" value="TIR"/>
    <property type="match status" value="1"/>
</dbReference>
<comment type="caution">
    <text evidence="4">The sequence shown here is derived from an EMBL/GenBank/DDBJ whole genome shotgun (WGS) entry which is preliminary data.</text>
</comment>
<dbReference type="FunFam" id="3.40.50.10140:FF:000007">
    <property type="entry name" value="Disease resistance protein (TIR-NBS-LRR class)"/>
    <property type="match status" value="1"/>
</dbReference>
<feature type="compositionally biased region" description="Polar residues" evidence="2">
    <location>
        <begin position="1"/>
        <end position="10"/>
    </location>
</feature>
<reference evidence="4" key="1">
    <citation type="submission" date="2020-03" db="EMBL/GenBank/DDBJ databases">
        <title>Castanea mollissima Vanexum genome sequencing.</title>
        <authorList>
            <person name="Staton M."/>
        </authorList>
    </citation>
    <scope>NUCLEOTIDE SEQUENCE</scope>
    <source>
        <tissue evidence="4">Leaf</tissue>
    </source>
</reference>
<dbReference type="Gene3D" id="3.40.50.10140">
    <property type="entry name" value="Toll/interleukin-1 receptor homology (TIR) domain"/>
    <property type="match status" value="1"/>
</dbReference>
<gene>
    <name evidence="4" type="ORF">CMV_013939</name>
</gene>
<dbReference type="AlphaFoldDB" id="A0A8J4R7G6"/>
<dbReference type="OrthoDB" id="1718299at2759"/>
<name>A0A8J4R7G6_9ROSI</name>
<accession>A0A8J4R7G6</accession>
<evidence type="ECO:0000256" key="2">
    <source>
        <dbReference type="SAM" id="MobiDB-lite"/>
    </source>
</evidence>
<proteinExistence type="predicted"/>
<evidence type="ECO:0000313" key="4">
    <source>
        <dbReference type="EMBL" id="KAF3961449.1"/>
    </source>
</evidence>
<feature type="compositionally biased region" description="Low complexity" evidence="2">
    <location>
        <begin position="11"/>
        <end position="23"/>
    </location>
</feature>
<feature type="region of interest" description="Disordered" evidence="2">
    <location>
        <begin position="1"/>
        <end position="27"/>
    </location>
</feature>
<sequence>MAFQTNKGATSSFSSSSSSSFSSTPSTHQRSYDIFLSFRGDTRNGFTSHLHKTLCDKGFDTFIDNNLLRGGEISIELLKAIESSKVSIIVLSEKYASSSWCLDELVKILECKKNIGQLVLPVFYNVDPSDVRGQKREFGVALTEHEEKFKDNIDKVQNWRMALKEVGSLSGWHYKNGYVIHDLSYAFMCFIILNF</sequence>
<evidence type="ECO:0000259" key="3">
    <source>
        <dbReference type="PROSITE" id="PS50104"/>
    </source>
</evidence>
<dbReference type="GO" id="GO:0007165">
    <property type="term" value="P:signal transduction"/>
    <property type="evidence" value="ECO:0007669"/>
    <property type="project" value="InterPro"/>
</dbReference>
<feature type="domain" description="TIR" evidence="3">
    <location>
        <begin position="30"/>
        <end position="187"/>
    </location>
</feature>